<proteinExistence type="predicted"/>
<feature type="compositionally biased region" description="Basic and acidic residues" evidence="1">
    <location>
        <begin position="784"/>
        <end position="793"/>
    </location>
</feature>
<sequence>MPKKKAPAVAGSGGGAMSTTTAKSSSGRTSSREKSSSRRSPSKTSKNADPGESKQQQQHTRQAPPVFQIPPPPPPPNVDEVHAVKPTVNHRHNHRHEKSCNDENEAPLYENLAEIFGADAGCKTSVPHPRSRSVSALGNAGLEDDDDEDAESYLLQRCIQFGMPKSRSDLSDAKPFQRHRSEHSTRHSKKSASAERRKASDRVNGISSMMQQSTSSSQVDATASETLTHSQIIRRDARSMVTALIANRDSMVDSYASSTSTSDNLMESANPPPGLLMEDSVVVSSSMTESRLLGSSGSPGYRPNPGFGGSSRKNVLVSVKMTGSSSGGVAVGKMAGSRALEGSMSTSSAFFETAKPPFPEDMDHSMISIASITSEMAMSSAMKSSVTSENMFDLYRTAAAAMTAVYVDKAAPGTGNKSSTDDLDDSEMLADVQPPADLASSSIMGASLFKSASHESASSHDISGDKRAAAVAAEIGRCASGKKTSPKEKRQMDKERYQTYTLVVHGGNNKQDDGDIGETDSTAAARADEEEEVLRKQRKSRSGDKERYRTQTLERKQTPQRPRSSPEGSSETDTADRTPRKSESDPLETDLDADDQHQQQQRRRHHSSSSSTASKPRIVKPDENGNNSNTTTTTGEDPGASKAVRGRRRPLHAPKTGTFTRPKPSPELAALRSRIPDVSDSDSTVTSVDSSTFTRRPKSSASLESAGSSTAKPRSPLVVRETKTTKLRKQSSSPAAADLLRSSSNISVASSVSSHGSRRTPKVERKTQQPQVSVPPSKIAMLWRRADEARESQEVVAAKTTTTISKRAPPQTATTAAAGIGKRLAGASGGAGAPPPIPAKPKIKLTQKIGRFIKGSKETKPAATPAAKEFIYRPVVKKTEEKKRGEPPEEPEEKTEEVLLQQQQK</sequence>
<feature type="compositionally biased region" description="Low complexity" evidence="1">
    <location>
        <begin position="681"/>
        <end position="692"/>
    </location>
</feature>
<evidence type="ECO:0000313" key="2">
    <source>
        <dbReference type="EMBL" id="CAD7278041.1"/>
    </source>
</evidence>
<feature type="region of interest" description="Disordered" evidence="1">
    <location>
        <begin position="165"/>
        <end position="223"/>
    </location>
</feature>
<feature type="compositionally biased region" description="Polar residues" evidence="1">
    <location>
        <begin position="559"/>
        <end position="572"/>
    </location>
</feature>
<dbReference type="EMBL" id="CAJPEX010001092">
    <property type="protein sequence ID" value="CAG0918193.1"/>
    <property type="molecule type" value="Genomic_DNA"/>
</dbReference>
<feature type="compositionally biased region" description="Low complexity" evidence="1">
    <location>
        <begin position="624"/>
        <end position="635"/>
    </location>
</feature>
<keyword evidence="3" id="KW-1185">Reference proteome</keyword>
<feature type="region of interest" description="Disordered" evidence="1">
    <location>
        <begin position="504"/>
        <end position="815"/>
    </location>
</feature>
<feature type="compositionally biased region" description="Basic and acidic residues" evidence="1">
    <location>
        <begin position="877"/>
        <end position="887"/>
    </location>
</feature>
<feature type="compositionally biased region" description="Low complexity" evidence="1">
    <location>
        <begin position="742"/>
        <end position="755"/>
    </location>
</feature>
<evidence type="ECO:0000313" key="3">
    <source>
        <dbReference type="Proteomes" id="UP000678499"/>
    </source>
</evidence>
<feature type="compositionally biased region" description="Low complexity" evidence="1">
    <location>
        <begin position="17"/>
        <end position="29"/>
    </location>
</feature>
<feature type="compositionally biased region" description="Low complexity" evidence="1">
    <location>
        <begin position="207"/>
        <end position="218"/>
    </location>
</feature>
<feature type="compositionally biased region" description="Low complexity" evidence="1">
    <location>
        <begin position="699"/>
        <end position="711"/>
    </location>
</feature>
<reference evidence="2" key="1">
    <citation type="submission" date="2020-11" db="EMBL/GenBank/DDBJ databases">
        <authorList>
            <person name="Tran Van P."/>
        </authorList>
    </citation>
    <scope>NUCLEOTIDE SEQUENCE</scope>
</reference>
<evidence type="ECO:0000256" key="1">
    <source>
        <dbReference type="SAM" id="MobiDB-lite"/>
    </source>
</evidence>
<protein>
    <submittedName>
        <fullName evidence="2">Uncharacterized protein</fullName>
    </submittedName>
</protein>
<dbReference type="Proteomes" id="UP000678499">
    <property type="component" value="Unassembled WGS sequence"/>
</dbReference>
<dbReference type="AlphaFoldDB" id="A0A7R9BQA5"/>
<feature type="compositionally biased region" description="Basic residues" evidence="1">
    <location>
        <begin position="88"/>
        <end position="97"/>
    </location>
</feature>
<name>A0A7R9BQA5_9CRUS</name>
<feature type="region of interest" description="Disordered" evidence="1">
    <location>
        <begin position="290"/>
        <end position="309"/>
    </location>
</feature>
<feature type="region of interest" description="Disordered" evidence="1">
    <location>
        <begin position="854"/>
        <end position="905"/>
    </location>
</feature>
<feature type="region of interest" description="Disordered" evidence="1">
    <location>
        <begin position="1"/>
        <end position="104"/>
    </location>
</feature>
<feature type="compositionally biased region" description="Basic and acidic residues" evidence="1">
    <location>
        <begin position="541"/>
        <end position="557"/>
    </location>
</feature>
<feature type="compositionally biased region" description="Basic and acidic residues" evidence="1">
    <location>
        <begin position="574"/>
        <end position="584"/>
    </location>
</feature>
<feature type="compositionally biased region" description="Basic and acidic residues" evidence="1">
    <location>
        <begin position="192"/>
        <end position="201"/>
    </location>
</feature>
<feature type="compositionally biased region" description="Pro residues" evidence="1">
    <location>
        <begin position="67"/>
        <end position="77"/>
    </location>
</feature>
<accession>A0A7R9BQA5</accession>
<dbReference type="EMBL" id="OA883129">
    <property type="protein sequence ID" value="CAD7278041.1"/>
    <property type="molecule type" value="Genomic_DNA"/>
</dbReference>
<gene>
    <name evidence="2" type="ORF">NMOB1V02_LOCUS5756</name>
</gene>
<feature type="region of interest" description="Disordered" evidence="1">
    <location>
        <begin position="121"/>
        <end position="146"/>
    </location>
</feature>
<feature type="compositionally biased region" description="Basic residues" evidence="1">
    <location>
        <begin position="176"/>
        <end position="190"/>
    </location>
</feature>
<organism evidence="2">
    <name type="scientific">Notodromas monacha</name>
    <dbReference type="NCBI Taxonomy" id="399045"/>
    <lineage>
        <taxon>Eukaryota</taxon>
        <taxon>Metazoa</taxon>
        <taxon>Ecdysozoa</taxon>
        <taxon>Arthropoda</taxon>
        <taxon>Crustacea</taxon>
        <taxon>Oligostraca</taxon>
        <taxon>Ostracoda</taxon>
        <taxon>Podocopa</taxon>
        <taxon>Podocopida</taxon>
        <taxon>Cypridocopina</taxon>
        <taxon>Cypridoidea</taxon>
        <taxon>Cyprididae</taxon>
        <taxon>Notodromas</taxon>
    </lineage>
</organism>